<proteinExistence type="predicted"/>
<accession>A0ABN6LFS3</accession>
<keyword evidence="2" id="KW-0614">Plasmid</keyword>
<name>A0ABN6LFS3_9BACT</name>
<evidence type="ECO:0000256" key="1">
    <source>
        <dbReference type="SAM" id="SignalP"/>
    </source>
</evidence>
<evidence type="ECO:0000313" key="3">
    <source>
        <dbReference type="Proteomes" id="UP001354989"/>
    </source>
</evidence>
<feature type="signal peptide" evidence="1">
    <location>
        <begin position="1"/>
        <end position="18"/>
    </location>
</feature>
<gene>
    <name evidence="2" type="ORF">PEPS_43000</name>
</gene>
<reference evidence="2 3" key="1">
    <citation type="submission" date="2021-12" db="EMBL/GenBank/DDBJ databases">
        <title>Genome sequencing of bacteria with rrn-lacking chromosome and rrn-plasmid.</title>
        <authorList>
            <person name="Anda M."/>
            <person name="Iwasaki W."/>
        </authorList>
    </citation>
    <scope>NUCLEOTIDE SEQUENCE [LARGE SCALE GENOMIC DNA]</scope>
    <source>
        <strain evidence="2 3">NBRC 101262</strain>
        <plasmid evidence="2 3">pPP5</plasmid>
    </source>
</reference>
<sequence>MKKLVFFSLILLSFSALAQKSPMYPSYKGLVMCGYQGWFKADGDTHGKAWGHYGHNGKFDPEHLTIDIYPDMREYKKQYPTDFINADGSTANIFSSSDQSTTDLHFKWMKDYQIDGAFMQRFFSYIKNDQAKIRPDLVIKHAFNSSQQHDRAIAIMYDLSGLKAGKDDCSTVIEDWKHLVDDLNVLNKGKKQTYLHHNGKPLVAIWGVGFPDRAYDIDQIKLQELIDFLKNDPVYGGCSVMLGIPTYFRELKTDCSNDPYLHKIIEQVDVVLPWMVGRFNNDTFKNPTQYHNHVAADIEWCASKGVDYVPCVYPGFSWANLRRTVKKMEVPYAEIPRQKGAFFWNQIYHTLDAGAEMLYVAMFDEVDESTAIFKCTDNPPVNAKFIDMEGMPSDHYLKLTQQAGKVLRGEAQLSESTYKMK</sequence>
<dbReference type="Gene3D" id="3.20.20.80">
    <property type="entry name" value="Glycosidases"/>
    <property type="match status" value="1"/>
</dbReference>
<evidence type="ECO:0000313" key="2">
    <source>
        <dbReference type="EMBL" id="BDD02020.1"/>
    </source>
</evidence>
<dbReference type="EMBL" id="AP025297">
    <property type="protein sequence ID" value="BDD02020.1"/>
    <property type="molecule type" value="Genomic_DNA"/>
</dbReference>
<geneLocation type="plasmid" evidence="2 3">
    <name>pPP5</name>
</geneLocation>
<protein>
    <recommendedName>
        <fullName evidence="4">Xylosidase</fullName>
    </recommendedName>
</protein>
<dbReference type="Proteomes" id="UP001354989">
    <property type="component" value="Plasmid pPP5"/>
</dbReference>
<dbReference type="RefSeq" id="WP_338399202.1">
    <property type="nucleotide sequence ID" value="NZ_AP025297.1"/>
</dbReference>
<evidence type="ECO:0008006" key="4">
    <source>
        <dbReference type="Google" id="ProtNLM"/>
    </source>
</evidence>
<organism evidence="2 3">
    <name type="scientific">Persicobacter psychrovividus</name>
    <dbReference type="NCBI Taxonomy" id="387638"/>
    <lineage>
        <taxon>Bacteria</taxon>
        <taxon>Pseudomonadati</taxon>
        <taxon>Bacteroidota</taxon>
        <taxon>Cytophagia</taxon>
        <taxon>Cytophagales</taxon>
        <taxon>Persicobacteraceae</taxon>
        <taxon>Persicobacter</taxon>
    </lineage>
</organism>
<keyword evidence="1" id="KW-0732">Signal</keyword>
<feature type="chain" id="PRO_5045747577" description="Xylosidase" evidence="1">
    <location>
        <begin position="19"/>
        <end position="421"/>
    </location>
</feature>
<dbReference type="CDD" id="cd11576">
    <property type="entry name" value="GH99_GH71_like_2"/>
    <property type="match status" value="1"/>
</dbReference>
<keyword evidence="3" id="KW-1185">Reference proteome</keyword>